<comment type="caution">
    <text evidence="2">The sequence shown here is derived from an EMBL/GenBank/DDBJ whole genome shotgun (WGS) entry which is preliminary data.</text>
</comment>
<keyword evidence="1" id="KW-0812">Transmembrane</keyword>
<dbReference type="InterPro" id="IPR025440">
    <property type="entry name" value="DUF4306"/>
</dbReference>
<sequence length="159" mass="18229">MLWFLVQLVLATTILLFAALASWYEGSAILDNSWEWNYSTPFSQLFHVEIQNTNQISQLDHFVYAAKFQPTFPLIMMISGLYLLLLIGYQLFKSHKRRFVYLLSILAGTLFILSYSVRNSPTTGGQIFFYFGLLSGILCITGVVIIYFIFKRSAKELIG</sequence>
<dbReference type="EMBL" id="MLQS01000015">
    <property type="protein sequence ID" value="OIJ20181.1"/>
    <property type="molecule type" value="Genomic_DNA"/>
</dbReference>
<dbReference type="STRING" id="472963.BKP45_10215"/>
<proteinExistence type="predicted"/>
<feature type="transmembrane region" description="Helical" evidence="1">
    <location>
        <begin position="129"/>
        <end position="150"/>
    </location>
</feature>
<feature type="transmembrane region" description="Helical" evidence="1">
    <location>
        <begin position="72"/>
        <end position="92"/>
    </location>
</feature>
<protein>
    <recommendedName>
        <fullName evidence="4">DUF4306 domain-containing protein</fullName>
    </recommendedName>
</protein>
<evidence type="ECO:0008006" key="4">
    <source>
        <dbReference type="Google" id="ProtNLM"/>
    </source>
</evidence>
<name>A0A1S2M671_9BACI</name>
<keyword evidence="1" id="KW-0472">Membrane</keyword>
<evidence type="ECO:0000256" key="1">
    <source>
        <dbReference type="SAM" id="Phobius"/>
    </source>
</evidence>
<evidence type="ECO:0000313" key="2">
    <source>
        <dbReference type="EMBL" id="OIJ20181.1"/>
    </source>
</evidence>
<reference evidence="2 3" key="1">
    <citation type="submission" date="2016-10" db="EMBL/GenBank/DDBJ databases">
        <title>Draft genome sequences of four alkaliphilic bacteria belonging to the Anaerobacillus genus.</title>
        <authorList>
            <person name="Bassil N.M."/>
            <person name="Lloyd J.R."/>
        </authorList>
    </citation>
    <scope>NUCLEOTIDE SEQUENCE [LARGE SCALE GENOMIC DNA]</scope>
    <source>
        <strain evidence="2 3">DSM 22531</strain>
    </source>
</reference>
<feature type="transmembrane region" description="Helical" evidence="1">
    <location>
        <begin position="99"/>
        <end position="117"/>
    </location>
</feature>
<keyword evidence="1" id="KW-1133">Transmembrane helix</keyword>
<accession>A0A1S2M671</accession>
<organism evidence="2 3">
    <name type="scientific">Anaerobacillus alkalidiazotrophicus</name>
    <dbReference type="NCBI Taxonomy" id="472963"/>
    <lineage>
        <taxon>Bacteria</taxon>
        <taxon>Bacillati</taxon>
        <taxon>Bacillota</taxon>
        <taxon>Bacilli</taxon>
        <taxon>Bacillales</taxon>
        <taxon>Bacillaceae</taxon>
        <taxon>Anaerobacillus</taxon>
    </lineage>
</organism>
<keyword evidence="3" id="KW-1185">Reference proteome</keyword>
<dbReference type="Pfam" id="PF14154">
    <property type="entry name" value="DUF4306"/>
    <property type="match status" value="1"/>
</dbReference>
<evidence type="ECO:0000313" key="3">
    <source>
        <dbReference type="Proteomes" id="UP000180057"/>
    </source>
</evidence>
<dbReference type="Proteomes" id="UP000180057">
    <property type="component" value="Unassembled WGS sequence"/>
</dbReference>
<gene>
    <name evidence="2" type="ORF">BKP45_10215</name>
</gene>
<dbReference type="AlphaFoldDB" id="A0A1S2M671"/>